<dbReference type="AlphaFoldDB" id="A0A024FXX0"/>
<evidence type="ECO:0000313" key="3">
    <source>
        <dbReference type="Proteomes" id="UP000053237"/>
    </source>
</evidence>
<feature type="transmembrane region" description="Helical" evidence="1">
    <location>
        <begin position="91"/>
        <end position="110"/>
    </location>
</feature>
<accession>A0A024FXX0</accession>
<protein>
    <submittedName>
        <fullName evidence="2">Uncharacterized protein</fullName>
    </submittedName>
</protein>
<dbReference type="InParanoid" id="A0A024FXX0"/>
<name>A0A024FXX0_9STRA</name>
<evidence type="ECO:0000313" key="2">
    <source>
        <dbReference type="EMBL" id="CCI11777.1"/>
    </source>
</evidence>
<dbReference type="Proteomes" id="UP000053237">
    <property type="component" value="Unassembled WGS sequence"/>
</dbReference>
<organism evidence="2 3">
    <name type="scientific">Albugo candida</name>
    <dbReference type="NCBI Taxonomy" id="65357"/>
    <lineage>
        <taxon>Eukaryota</taxon>
        <taxon>Sar</taxon>
        <taxon>Stramenopiles</taxon>
        <taxon>Oomycota</taxon>
        <taxon>Peronosporomycetes</taxon>
        <taxon>Albuginales</taxon>
        <taxon>Albuginaceae</taxon>
        <taxon>Albugo</taxon>
    </lineage>
</organism>
<keyword evidence="1" id="KW-0472">Membrane</keyword>
<gene>
    <name evidence="2" type="ORF">BN9_134690</name>
</gene>
<dbReference type="EMBL" id="CAIX01002060">
    <property type="protein sequence ID" value="CCI11777.1"/>
    <property type="molecule type" value="Genomic_DNA"/>
</dbReference>
<comment type="caution">
    <text evidence="2">The sequence shown here is derived from an EMBL/GenBank/DDBJ whole genome shotgun (WGS) entry which is preliminary data.</text>
</comment>
<keyword evidence="1" id="KW-0812">Transmembrane</keyword>
<dbReference type="STRING" id="65357.A0A024FXX0"/>
<keyword evidence="3" id="KW-1185">Reference proteome</keyword>
<dbReference type="OrthoDB" id="442731at2759"/>
<reference evidence="2 3" key="1">
    <citation type="submission" date="2012-05" db="EMBL/GenBank/DDBJ databases">
        <title>Recombination and specialization in a pathogen metapopulation.</title>
        <authorList>
            <person name="Gardiner A."/>
            <person name="Kemen E."/>
            <person name="Schultz-Larsen T."/>
            <person name="MacLean D."/>
            <person name="Van Oosterhout C."/>
            <person name="Jones J.D.G."/>
        </authorList>
    </citation>
    <scope>NUCLEOTIDE SEQUENCE [LARGE SCALE GENOMIC DNA]</scope>
    <source>
        <strain evidence="2 3">Ac Nc2</strain>
    </source>
</reference>
<evidence type="ECO:0000256" key="1">
    <source>
        <dbReference type="SAM" id="Phobius"/>
    </source>
</evidence>
<keyword evidence="1" id="KW-1133">Transmembrane helix</keyword>
<proteinExistence type="predicted"/>
<sequence>MHSNDLSSPRRLESFRLPSDKVWKDTSAQEFFGSYLDDNPLSGNSNQRRGPMALNASGTYHNDITVGALEVSHASGRKEQFSGRRQTWPGALFLILMILSAAGAITYFGIQTFLRARDQHDLSARMSGSMFKAKKITPTKAVK</sequence>